<organism evidence="1 2">
    <name type="scientific">Pseudocercospora fijiensis (strain CIRAD86)</name>
    <name type="common">Black leaf streak disease fungus</name>
    <name type="synonym">Mycosphaerella fijiensis</name>
    <dbReference type="NCBI Taxonomy" id="383855"/>
    <lineage>
        <taxon>Eukaryota</taxon>
        <taxon>Fungi</taxon>
        <taxon>Dikarya</taxon>
        <taxon>Ascomycota</taxon>
        <taxon>Pezizomycotina</taxon>
        <taxon>Dothideomycetes</taxon>
        <taxon>Dothideomycetidae</taxon>
        <taxon>Mycosphaerellales</taxon>
        <taxon>Mycosphaerellaceae</taxon>
        <taxon>Pseudocercospora</taxon>
    </lineage>
</organism>
<name>M3A432_PSEFD</name>
<dbReference type="GeneID" id="19336494"/>
<accession>M3A432</accession>
<protein>
    <submittedName>
        <fullName evidence="1">Uncharacterized protein</fullName>
    </submittedName>
</protein>
<dbReference type="HOGENOM" id="CLU_2441810_0_0_1"/>
<dbReference type="Proteomes" id="UP000016932">
    <property type="component" value="Unassembled WGS sequence"/>
</dbReference>
<dbReference type="RefSeq" id="XP_007923344.1">
    <property type="nucleotide sequence ID" value="XM_007925153.1"/>
</dbReference>
<dbReference type="AlphaFoldDB" id="M3A432"/>
<reference evidence="1 2" key="1">
    <citation type="journal article" date="2012" name="PLoS Pathog.">
        <title>Diverse lifestyles and strategies of plant pathogenesis encoded in the genomes of eighteen Dothideomycetes fungi.</title>
        <authorList>
            <person name="Ohm R.A."/>
            <person name="Feau N."/>
            <person name="Henrissat B."/>
            <person name="Schoch C.L."/>
            <person name="Horwitz B.A."/>
            <person name="Barry K.W."/>
            <person name="Condon B.J."/>
            <person name="Copeland A.C."/>
            <person name="Dhillon B."/>
            <person name="Glaser F."/>
            <person name="Hesse C.N."/>
            <person name="Kosti I."/>
            <person name="LaButti K."/>
            <person name="Lindquist E.A."/>
            <person name="Lucas S."/>
            <person name="Salamov A.A."/>
            <person name="Bradshaw R.E."/>
            <person name="Ciuffetti L."/>
            <person name="Hamelin R.C."/>
            <person name="Kema G.H.J."/>
            <person name="Lawrence C."/>
            <person name="Scott J.A."/>
            <person name="Spatafora J.W."/>
            <person name="Turgeon B.G."/>
            <person name="de Wit P.J.G.M."/>
            <person name="Zhong S."/>
            <person name="Goodwin S.B."/>
            <person name="Grigoriev I.V."/>
        </authorList>
    </citation>
    <scope>NUCLEOTIDE SEQUENCE [LARGE SCALE GENOMIC DNA]</scope>
    <source>
        <strain evidence="1 2">CIRAD86</strain>
    </source>
</reference>
<sequence length="90" mass="10151">MRLLLISPTRATRLILQLKREYGNDDSIATTMSMFSFNLKAHDDRGRVGTARHGNSSAIHRQLTESFTCAQALCIAYIIQDLLQNVKSRV</sequence>
<proteinExistence type="predicted"/>
<evidence type="ECO:0000313" key="1">
    <source>
        <dbReference type="EMBL" id="EME85869.1"/>
    </source>
</evidence>
<dbReference type="VEuPathDB" id="FungiDB:MYCFIDRAFT_206644"/>
<gene>
    <name evidence="1" type="ORF">MYCFIDRAFT_206644</name>
</gene>
<dbReference type="EMBL" id="KB446556">
    <property type="protein sequence ID" value="EME85869.1"/>
    <property type="molecule type" value="Genomic_DNA"/>
</dbReference>
<evidence type="ECO:0000313" key="2">
    <source>
        <dbReference type="Proteomes" id="UP000016932"/>
    </source>
</evidence>
<dbReference type="KEGG" id="pfj:MYCFIDRAFT_206644"/>
<keyword evidence="2" id="KW-1185">Reference proteome</keyword>